<evidence type="ECO:0000313" key="1">
    <source>
        <dbReference type="EMBL" id="KAG6720827.1"/>
    </source>
</evidence>
<protein>
    <recommendedName>
        <fullName evidence="3">Rapid ALkalinization Factor</fullName>
    </recommendedName>
</protein>
<proteinExistence type="predicted"/>
<accession>A0A922FII5</accession>
<dbReference type="Proteomes" id="UP000811246">
    <property type="component" value="Chromosome 3"/>
</dbReference>
<evidence type="ECO:0000313" key="2">
    <source>
        <dbReference type="Proteomes" id="UP000811246"/>
    </source>
</evidence>
<dbReference type="AlphaFoldDB" id="A0A922FII5"/>
<evidence type="ECO:0008006" key="3">
    <source>
        <dbReference type="Google" id="ProtNLM"/>
    </source>
</evidence>
<comment type="caution">
    <text evidence="1">The sequence shown here is derived from an EMBL/GenBank/DDBJ whole genome shotgun (WGS) entry which is preliminary data.</text>
</comment>
<gene>
    <name evidence="1" type="ORF">I3842_03G081800</name>
</gene>
<reference evidence="1" key="1">
    <citation type="submission" date="2021-01" db="EMBL/GenBank/DDBJ databases">
        <authorList>
            <person name="Lovell J.T."/>
            <person name="Bentley N."/>
            <person name="Bhattarai G."/>
            <person name="Jenkins J.W."/>
            <person name="Sreedasyam A."/>
            <person name="Alarcon Y."/>
            <person name="Bock C."/>
            <person name="Boston L."/>
            <person name="Carlson J."/>
            <person name="Cervantes K."/>
            <person name="Clermont K."/>
            <person name="Krom N."/>
            <person name="Kubenka K."/>
            <person name="Mamidi S."/>
            <person name="Mattison C."/>
            <person name="Monteros M."/>
            <person name="Pisani C."/>
            <person name="Plott C."/>
            <person name="Rajasekar S."/>
            <person name="Rhein H.S."/>
            <person name="Rohla C."/>
            <person name="Song M."/>
            <person name="Hilaire R.S."/>
            <person name="Shu S."/>
            <person name="Wells L."/>
            <person name="Wang X."/>
            <person name="Webber J."/>
            <person name="Heerema R.J."/>
            <person name="Klein P."/>
            <person name="Conner P."/>
            <person name="Grauke L."/>
            <person name="Grimwood J."/>
            <person name="Schmutz J."/>
            <person name="Randall J.J."/>
        </authorList>
    </citation>
    <scope>NUCLEOTIDE SEQUENCE</scope>
    <source>
        <tissue evidence="1">Leaf</tissue>
    </source>
</reference>
<dbReference type="EMBL" id="CM031827">
    <property type="protein sequence ID" value="KAG6720827.1"/>
    <property type="molecule type" value="Genomic_DNA"/>
</dbReference>
<sequence length="155" mass="17192">MSLKLCSQTPSPSKKFPLQGFASHSTEVRDTEMVRGTEKCGQFPALTLVMLLLIMFLHNTSHCGEATAHASTRESDNGTYLNYHGPMAMDEAELLMFDSQISRMLADYPSIVARTNDPSKPVFADCTQSKTCSGKRYDVPGQEKCNRGSYKRNCP</sequence>
<name>A0A922FII5_CARIL</name>
<organism evidence="1 2">
    <name type="scientific">Carya illinoinensis</name>
    <name type="common">Pecan</name>
    <dbReference type="NCBI Taxonomy" id="32201"/>
    <lineage>
        <taxon>Eukaryota</taxon>
        <taxon>Viridiplantae</taxon>
        <taxon>Streptophyta</taxon>
        <taxon>Embryophyta</taxon>
        <taxon>Tracheophyta</taxon>
        <taxon>Spermatophyta</taxon>
        <taxon>Magnoliopsida</taxon>
        <taxon>eudicotyledons</taxon>
        <taxon>Gunneridae</taxon>
        <taxon>Pentapetalae</taxon>
        <taxon>rosids</taxon>
        <taxon>fabids</taxon>
        <taxon>Fagales</taxon>
        <taxon>Juglandaceae</taxon>
        <taxon>Carya</taxon>
    </lineage>
</organism>